<comment type="similarity">
    <text evidence="1">Belongs to the thioesterase family.</text>
</comment>
<dbReference type="STRING" id="380248.SAMN05216251_113180"/>
<dbReference type="OrthoDB" id="8480037at2"/>
<accession>A0A1I2IK07</accession>
<evidence type="ECO:0000259" key="2">
    <source>
        <dbReference type="Pfam" id="PF00975"/>
    </source>
</evidence>
<dbReference type="InterPro" id="IPR001031">
    <property type="entry name" value="Thioesterase"/>
</dbReference>
<dbReference type="InterPro" id="IPR012223">
    <property type="entry name" value="TEII"/>
</dbReference>
<dbReference type="GO" id="GO:0008610">
    <property type="term" value="P:lipid biosynthetic process"/>
    <property type="evidence" value="ECO:0007669"/>
    <property type="project" value="TreeGrafter"/>
</dbReference>
<gene>
    <name evidence="3" type="ORF">SAMN05216251_113180</name>
</gene>
<dbReference type="InterPro" id="IPR029058">
    <property type="entry name" value="AB_hydrolase_fold"/>
</dbReference>
<organism evidence="3 4">
    <name type="scientific">Actinacidiphila alni</name>
    <dbReference type="NCBI Taxonomy" id="380248"/>
    <lineage>
        <taxon>Bacteria</taxon>
        <taxon>Bacillati</taxon>
        <taxon>Actinomycetota</taxon>
        <taxon>Actinomycetes</taxon>
        <taxon>Kitasatosporales</taxon>
        <taxon>Streptomycetaceae</taxon>
        <taxon>Actinacidiphila</taxon>
    </lineage>
</organism>
<evidence type="ECO:0000313" key="4">
    <source>
        <dbReference type="Proteomes" id="UP000199323"/>
    </source>
</evidence>
<dbReference type="Gene3D" id="3.40.50.1820">
    <property type="entry name" value="alpha/beta hydrolase"/>
    <property type="match status" value="1"/>
</dbReference>
<evidence type="ECO:0000256" key="1">
    <source>
        <dbReference type="ARBA" id="ARBA00007169"/>
    </source>
</evidence>
<dbReference type="Pfam" id="PF00975">
    <property type="entry name" value="Thioesterase"/>
    <property type="match status" value="1"/>
</dbReference>
<feature type="domain" description="Thioesterase" evidence="2">
    <location>
        <begin position="9"/>
        <end position="229"/>
    </location>
</feature>
<sequence>MLSPARRIQLLCLPHAGGSAVMYHAWRSRLADVAEVRPVDLPGHGSRRREPPAQDIGALARALAAELAPGIEGPYALYGHSFGAVVAFELAHRLSELTGPPVALIVSGRNSPRTPHTLPPLYDAPAAELLRGLRTLDGSLPAIEDSPELLDLFLPPLRADLRMTETYRRPARLPLLSCPVHVFAGDLDPIVDEAGLAAWAAETTGPCRVGTLRGGHMVTGSTELSAAIADVLTAKV</sequence>
<dbReference type="PANTHER" id="PTHR11487">
    <property type="entry name" value="THIOESTERASE"/>
    <property type="match status" value="1"/>
</dbReference>
<name>A0A1I2IK07_9ACTN</name>
<evidence type="ECO:0000313" key="3">
    <source>
        <dbReference type="EMBL" id="SFF41377.1"/>
    </source>
</evidence>
<dbReference type="EMBL" id="FONG01000013">
    <property type="protein sequence ID" value="SFF41377.1"/>
    <property type="molecule type" value="Genomic_DNA"/>
</dbReference>
<dbReference type="AlphaFoldDB" id="A0A1I2IK07"/>
<dbReference type="Proteomes" id="UP000199323">
    <property type="component" value="Unassembled WGS sequence"/>
</dbReference>
<dbReference type="PANTHER" id="PTHR11487:SF0">
    <property type="entry name" value="S-ACYL FATTY ACID SYNTHASE THIOESTERASE, MEDIUM CHAIN"/>
    <property type="match status" value="1"/>
</dbReference>
<dbReference type="RefSeq" id="WP_093715425.1">
    <property type="nucleotide sequence ID" value="NZ_FONG01000013.1"/>
</dbReference>
<keyword evidence="4" id="KW-1185">Reference proteome</keyword>
<proteinExistence type="inferred from homology"/>
<reference evidence="4" key="1">
    <citation type="submission" date="2016-10" db="EMBL/GenBank/DDBJ databases">
        <authorList>
            <person name="Varghese N."/>
            <person name="Submissions S."/>
        </authorList>
    </citation>
    <scope>NUCLEOTIDE SEQUENCE [LARGE SCALE GENOMIC DNA]</scope>
    <source>
        <strain evidence="4">CGMCC 4.3510</strain>
    </source>
</reference>
<protein>
    <submittedName>
        <fullName evidence="3">Surfactin synthase thioesterase subunit</fullName>
    </submittedName>
</protein>
<dbReference type="SUPFAM" id="SSF53474">
    <property type="entry name" value="alpha/beta-Hydrolases"/>
    <property type="match status" value="1"/>
</dbReference>